<accession>A0AA37HD11</accession>
<dbReference type="AlphaFoldDB" id="A0AA37HD11"/>
<dbReference type="RefSeq" id="WP_238192050.1">
    <property type="nucleotide sequence ID" value="NZ_BPQJ01000019.1"/>
</dbReference>
<comment type="caution">
    <text evidence="1">The sequence shown here is derived from an EMBL/GenBank/DDBJ whole genome shotgun (WGS) entry which is preliminary data.</text>
</comment>
<name>A0AA37HD11_9HYPH</name>
<keyword evidence="2" id="KW-1185">Reference proteome</keyword>
<sequence>MPFLTQNAAGEPIVIPIGGQPGLTGGRGEEGRSAYEIAVEVGGYAGSEADFAAMLANAGSAETTVTLVAATDMPGGIFAAAVGSGQARATAPADPASAAGVAIGYLDGAAAAGSVVTLRKSGRVRVSGAAWTAGDSIFLTDYGAPTSTPRTSGWAQQVGVGTGPDTFDLAIDIAEVITPLITLDAIGSVLLQALTDVVASYAIEPPDQPGVLWRNQTLVALSPNSDGSPYTAPYDTGAADPIAALLPVIVPRVLRSLPRDPPTLAGVLWLNNGRPALAPNADGTPYPARPLPTSGSPLLRATRSALALWLAATVPGLPVLLPVSSGALWRSTNLLAVS</sequence>
<evidence type="ECO:0000313" key="1">
    <source>
        <dbReference type="EMBL" id="GJD63738.1"/>
    </source>
</evidence>
<dbReference type="Proteomes" id="UP001055286">
    <property type="component" value="Unassembled WGS sequence"/>
</dbReference>
<proteinExistence type="predicted"/>
<dbReference type="EMBL" id="BPQJ01000019">
    <property type="protein sequence ID" value="GJD63738.1"/>
    <property type="molecule type" value="Genomic_DNA"/>
</dbReference>
<evidence type="ECO:0000313" key="2">
    <source>
        <dbReference type="Proteomes" id="UP001055286"/>
    </source>
</evidence>
<reference evidence="1" key="1">
    <citation type="journal article" date="2016" name="Front. Microbiol.">
        <title>Genome Sequence of the Piezophilic, Mesophilic Sulfate-Reducing Bacterium Desulfovibrio indicus J2T.</title>
        <authorList>
            <person name="Cao J."/>
            <person name="Maignien L."/>
            <person name="Shao Z."/>
            <person name="Alain K."/>
            <person name="Jebbar M."/>
        </authorList>
    </citation>
    <scope>NUCLEOTIDE SEQUENCE</scope>
    <source>
        <strain evidence="1">JCM 32048</strain>
    </source>
</reference>
<reference evidence="1" key="2">
    <citation type="submission" date="2021-08" db="EMBL/GenBank/DDBJ databases">
        <authorList>
            <person name="Tani A."/>
            <person name="Ola A."/>
            <person name="Ogura Y."/>
            <person name="Katsura K."/>
            <person name="Hayashi T."/>
        </authorList>
    </citation>
    <scope>NUCLEOTIDE SEQUENCE</scope>
    <source>
        <strain evidence="1">JCM 32048</strain>
    </source>
</reference>
<gene>
    <name evidence="1" type="ORF">MPEAHAMD_3909</name>
</gene>
<organism evidence="1 2">
    <name type="scientific">Methylobacterium frigidaeris</name>
    <dbReference type="NCBI Taxonomy" id="2038277"/>
    <lineage>
        <taxon>Bacteria</taxon>
        <taxon>Pseudomonadati</taxon>
        <taxon>Pseudomonadota</taxon>
        <taxon>Alphaproteobacteria</taxon>
        <taxon>Hyphomicrobiales</taxon>
        <taxon>Methylobacteriaceae</taxon>
        <taxon>Methylobacterium</taxon>
    </lineage>
</organism>
<protein>
    <submittedName>
        <fullName evidence="1">Uncharacterized protein</fullName>
    </submittedName>
</protein>